<keyword evidence="1" id="KW-1133">Transmembrane helix</keyword>
<keyword evidence="1" id="KW-0812">Transmembrane</keyword>
<evidence type="ECO:0000256" key="1">
    <source>
        <dbReference type="SAM" id="Phobius"/>
    </source>
</evidence>
<dbReference type="EMBL" id="MU005779">
    <property type="protein sequence ID" value="KAF2705381.1"/>
    <property type="molecule type" value="Genomic_DNA"/>
</dbReference>
<reference evidence="2" key="1">
    <citation type="journal article" date="2020" name="Stud. Mycol.">
        <title>101 Dothideomycetes genomes: a test case for predicting lifestyles and emergence of pathogens.</title>
        <authorList>
            <person name="Haridas S."/>
            <person name="Albert R."/>
            <person name="Binder M."/>
            <person name="Bloem J."/>
            <person name="Labutti K."/>
            <person name="Salamov A."/>
            <person name="Andreopoulos B."/>
            <person name="Baker S."/>
            <person name="Barry K."/>
            <person name="Bills G."/>
            <person name="Bluhm B."/>
            <person name="Cannon C."/>
            <person name="Castanera R."/>
            <person name="Culley D."/>
            <person name="Daum C."/>
            <person name="Ezra D."/>
            <person name="Gonzalez J."/>
            <person name="Henrissat B."/>
            <person name="Kuo A."/>
            <person name="Liang C."/>
            <person name="Lipzen A."/>
            <person name="Lutzoni F."/>
            <person name="Magnuson J."/>
            <person name="Mondo S."/>
            <person name="Nolan M."/>
            <person name="Ohm R."/>
            <person name="Pangilinan J."/>
            <person name="Park H.-J."/>
            <person name="Ramirez L."/>
            <person name="Alfaro M."/>
            <person name="Sun H."/>
            <person name="Tritt A."/>
            <person name="Yoshinaga Y."/>
            <person name="Zwiers L.-H."/>
            <person name="Turgeon B."/>
            <person name="Goodwin S."/>
            <person name="Spatafora J."/>
            <person name="Crous P."/>
            <person name="Grigoriev I."/>
        </authorList>
    </citation>
    <scope>NUCLEOTIDE SEQUENCE</scope>
    <source>
        <strain evidence="2">CBS 279.74</strain>
    </source>
</reference>
<gene>
    <name evidence="2" type="ORF">K504DRAFT_101116</name>
</gene>
<keyword evidence="3" id="KW-1185">Reference proteome</keyword>
<organism evidence="2 3">
    <name type="scientific">Pleomassaria siparia CBS 279.74</name>
    <dbReference type="NCBI Taxonomy" id="1314801"/>
    <lineage>
        <taxon>Eukaryota</taxon>
        <taxon>Fungi</taxon>
        <taxon>Dikarya</taxon>
        <taxon>Ascomycota</taxon>
        <taxon>Pezizomycotina</taxon>
        <taxon>Dothideomycetes</taxon>
        <taxon>Pleosporomycetidae</taxon>
        <taxon>Pleosporales</taxon>
        <taxon>Pleomassariaceae</taxon>
        <taxon>Pleomassaria</taxon>
    </lineage>
</organism>
<feature type="transmembrane region" description="Helical" evidence="1">
    <location>
        <begin position="27"/>
        <end position="50"/>
    </location>
</feature>
<evidence type="ECO:0000313" key="2">
    <source>
        <dbReference type="EMBL" id="KAF2705381.1"/>
    </source>
</evidence>
<keyword evidence="1" id="KW-0472">Membrane</keyword>
<proteinExistence type="predicted"/>
<name>A0A6G1JYU5_9PLEO</name>
<dbReference type="Proteomes" id="UP000799428">
    <property type="component" value="Unassembled WGS sequence"/>
</dbReference>
<accession>A0A6G1JYU5</accession>
<protein>
    <submittedName>
        <fullName evidence="2">Uncharacterized protein</fullName>
    </submittedName>
</protein>
<dbReference type="AlphaFoldDB" id="A0A6G1JYU5"/>
<evidence type="ECO:0000313" key="3">
    <source>
        <dbReference type="Proteomes" id="UP000799428"/>
    </source>
</evidence>
<sequence length="105" mass="11039">MAARGQMGGGMSGGGVRWRSCAGFGRLHGTAAAAAAVTAATAATAAWRVVGQLRRRWRRDRILCRCVPGRRVRAGEIEREPLQNARSCAGPGPCRAALDDISIPP</sequence>